<dbReference type="EMBL" id="MLAK01000608">
    <property type="protein sequence ID" value="OHT10543.1"/>
    <property type="molecule type" value="Genomic_DNA"/>
</dbReference>
<feature type="coiled-coil region" evidence="1">
    <location>
        <begin position="207"/>
        <end position="347"/>
    </location>
</feature>
<dbReference type="AlphaFoldDB" id="A0A1J4KGL4"/>
<name>A0A1J4KGL4_9EUKA</name>
<dbReference type="RefSeq" id="XP_068363679.1">
    <property type="nucleotide sequence ID" value="XM_068501218.1"/>
</dbReference>
<accession>A0A1J4KGL4</accession>
<dbReference type="Proteomes" id="UP000179807">
    <property type="component" value="Unassembled WGS sequence"/>
</dbReference>
<evidence type="ECO:0000313" key="3">
    <source>
        <dbReference type="Proteomes" id="UP000179807"/>
    </source>
</evidence>
<feature type="coiled-coil region" evidence="1">
    <location>
        <begin position="790"/>
        <end position="817"/>
    </location>
</feature>
<evidence type="ECO:0000313" key="2">
    <source>
        <dbReference type="EMBL" id="OHT10543.1"/>
    </source>
</evidence>
<evidence type="ECO:0000256" key="1">
    <source>
        <dbReference type="SAM" id="Coils"/>
    </source>
</evidence>
<dbReference type="VEuPathDB" id="TrichDB:TRFO_20135"/>
<dbReference type="GeneID" id="94835922"/>
<keyword evidence="1" id="KW-0175">Coiled coil</keyword>
<feature type="coiled-coil region" evidence="1">
    <location>
        <begin position="146"/>
        <end position="173"/>
    </location>
</feature>
<organism evidence="2 3">
    <name type="scientific">Tritrichomonas foetus</name>
    <dbReference type="NCBI Taxonomy" id="1144522"/>
    <lineage>
        <taxon>Eukaryota</taxon>
        <taxon>Metamonada</taxon>
        <taxon>Parabasalia</taxon>
        <taxon>Tritrichomonadida</taxon>
        <taxon>Tritrichomonadidae</taxon>
        <taxon>Tritrichomonas</taxon>
    </lineage>
</organism>
<feature type="coiled-coil region" evidence="1">
    <location>
        <begin position="563"/>
        <end position="669"/>
    </location>
</feature>
<gene>
    <name evidence="2" type="ORF">TRFO_20135</name>
</gene>
<sequence>MKMFEKTFQHYHQILDDLTSRIVKTSTIFKMNIENSDAVIEVKIAEAQRKFEKDYKEASENHKASLEAYEKEVEKNLSSFDSRLDDESNRLIQHYEKLFQSKTESLVMTESAYEKAKSEVDSNTKKTHDDITAIVNENNEILRKHRAKMMETLVEDDQQINELQNQVDKKLAEQQAIAPDLEKQWRQREEELMNRFQIGDHEYQSTKENALSTLESTETQLNKYKLMIQDIQRINEEQYSAAIEEFEKKLKDIIERRNGEIEGPSKERKEKYKAKIAQLRESLDFLEQQSKNDQKALKDKMANKAESHQERLKNIDENHKKVVSKIIQETNDVKKEIEDRKIEWEIERKNVIDGYKQDLVEIQQKADKEQKYYDMKYDTLRQELHHVLQENQKILNKSSDGQSEFTLLELKHQEEEAQLSARLAEQFQAKVNERIKAQMSELKQKHNQERDKIIAEINSARNNEAILQTKYNEANDSLNELERSPSTIISGFTSSRFLEAQTEKWREAFFVDCKLLKEEEANALKALDNTKIEFKEAVQKTIVLKEKLTSAAAFYATAVEESRGKNEEELKEMKDMLLQKEKEIADLERQFEENEKELHKRTRQIEQAEDKLSTLRNQLANEKTKIQEKLKKEYQPIIKQEQRKAEMMVNEIEKLRNELELAIEFTQNDLFVVEASNTAMAEGLQKETEHMVNSLKEQIAVELRKKEEEHSEKLAAIEAGLLNDINIQSTNFALEEHNVKTEYEKKVEEQRKYQTGEISKLNDECMNLITINSEKKEQIVNLGNRQCSVCPVLERSIKKFEKQMIQMQEEVRELTLDDQNKTEMYNTFHRGMRKALPPLTKQAIT</sequence>
<dbReference type="OrthoDB" id="10639018at2759"/>
<reference evidence="2" key="1">
    <citation type="submission" date="2016-10" db="EMBL/GenBank/DDBJ databases">
        <authorList>
            <person name="Benchimol M."/>
            <person name="Almeida L.G."/>
            <person name="Vasconcelos A.T."/>
            <person name="Perreira-Neves A."/>
            <person name="Rosa I.A."/>
            <person name="Tasca T."/>
            <person name="Bogo M.R."/>
            <person name="de Souza W."/>
        </authorList>
    </citation>
    <scope>NUCLEOTIDE SEQUENCE [LARGE SCALE GENOMIC DNA]</scope>
    <source>
        <strain evidence="2">K</strain>
    </source>
</reference>
<protein>
    <submittedName>
        <fullName evidence="2">Uncharacterized protein</fullName>
    </submittedName>
</protein>
<comment type="caution">
    <text evidence="2">The sequence shown here is derived from an EMBL/GenBank/DDBJ whole genome shotgun (WGS) entry which is preliminary data.</text>
</comment>
<proteinExistence type="predicted"/>
<keyword evidence="3" id="KW-1185">Reference proteome</keyword>
<feature type="coiled-coil region" evidence="1">
    <location>
        <begin position="432"/>
        <end position="484"/>
    </location>
</feature>